<proteinExistence type="predicted"/>
<dbReference type="RefSeq" id="WP_387898689.1">
    <property type="nucleotide sequence ID" value="NZ_JBIAPK010000013.1"/>
</dbReference>
<dbReference type="Proteomes" id="UP001601976">
    <property type="component" value="Unassembled WGS sequence"/>
</dbReference>
<sequence length="252" mass="28812">MSPGHSFQITPDEMREIFARLQPHLPSYLKKVEPHPSGWGMRYEFAPFTGREEEPSKPSAYYDDPRLSYVRESENEAEHLLRQKAGVLLSNLYEQAREEWKDAAYVAALKAVVKDAPDRWKTYQHEMKALRAAYDYLRTPEAAKEWPSAVSRLIDAQDRVKAAAIAFDKRAQEVAEVHDKHLYPDLGHDAALTAAGYPEAKDWHITDARDYGKSYYSDWDTNPPLEEQARRLIEQQDAHLAKVGRLSGTAAN</sequence>
<evidence type="ECO:0000313" key="1">
    <source>
        <dbReference type="EMBL" id="MFF3343195.1"/>
    </source>
</evidence>
<organism evidence="1 2">
    <name type="scientific">Streptomyces flavidovirens</name>
    <dbReference type="NCBI Taxonomy" id="67298"/>
    <lineage>
        <taxon>Bacteria</taxon>
        <taxon>Bacillati</taxon>
        <taxon>Actinomycetota</taxon>
        <taxon>Actinomycetes</taxon>
        <taxon>Kitasatosporales</taxon>
        <taxon>Streptomycetaceae</taxon>
        <taxon>Streptomyces</taxon>
    </lineage>
</organism>
<protein>
    <submittedName>
        <fullName evidence="1">Uncharacterized protein</fullName>
    </submittedName>
</protein>
<reference evidence="1 2" key="1">
    <citation type="submission" date="2024-10" db="EMBL/GenBank/DDBJ databases">
        <title>The Natural Products Discovery Center: Release of the First 8490 Sequenced Strains for Exploring Actinobacteria Biosynthetic Diversity.</title>
        <authorList>
            <person name="Kalkreuter E."/>
            <person name="Kautsar S.A."/>
            <person name="Yang D."/>
            <person name="Bader C.D."/>
            <person name="Teijaro C.N."/>
            <person name="Fluegel L."/>
            <person name="Davis C.M."/>
            <person name="Simpson J.R."/>
            <person name="Lauterbach L."/>
            <person name="Steele A.D."/>
            <person name="Gui C."/>
            <person name="Meng S."/>
            <person name="Li G."/>
            <person name="Viehrig K."/>
            <person name="Ye F."/>
            <person name="Su P."/>
            <person name="Kiefer A.F."/>
            <person name="Nichols A."/>
            <person name="Cepeda A.J."/>
            <person name="Yan W."/>
            <person name="Fan B."/>
            <person name="Jiang Y."/>
            <person name="Adhikari A."/>
            <person name="Zheng C.-J."/>
            <person name="Schuster L."/>
            <person name="Cowan T.M."/>
            <person name="Smanski M.J."/>
            <person name="Chevrette M.G."/>
            <person name="De Carvalho L.P.S."/>
            <person name="Shen B."/>
        </authorList>
    </citation>
    <scope>NUCLEOTIDE SEQUENCE [LARGE SCALE GENOMIC DNA]</scope>
    <source>
        <strain evidence="1 2">NPDC003029</strain>
    </source>
</reference>
<comment type="caution">
    <text evidence="1">The sequence shown here is derived from an EMBL/GenBank/DDBJ whole genome shotgun (WGS) entry which is preliminary data.</text>
</comment>
<evidence type="ECO:0000313" key="2">
    <source>
        <dbReference type="Proteomes" id="UP001601976"/>
    </source>
</evidence>
<dbReference type="EMBL" id="JBIAPK010000013">
    <property type="protein sequence ID" value="MFF3343195.1"/>
    <property type="molecule type" value="Genomic_DNA"/>
</dbReference>
<name>A0ABW6RNQ4_9ACTN</name>
<keyword evidence="2" id="KW-1185">Reference proteome</keyword>
<accession>A0ABW6RNQ4</accession>
<gene>
    <name evidence="1" type="ORF">ACFYWW_31585</name>
</gene>